<reference evidence="2 3" key="1">
    <citation type="journal article" date="2018" name="PLoS Genet.">
        <title>Population sequencing reveals clonal diversity and ancestral inbreeding in the grapevine cultivar Chardonnay.</title>
        <authorList>
            <person name="Roach M.J."/>
            <person name="Johnson D.L."/>
            <person name="Bohlmann J."/>
            <person name="van Vuuren H.J."/>
            <person name="Jones S.J."/>
            <person name="Pretorius I.S."/>
            <person name="Schmidt S.A."/>
            <person name="Borneman A.R."/>
        </authorList>
    </citation>
    <scope>NUCLEOTIDE SEQUENCE [LARGE SCALE GENOMIC DNA]</scope>
    <source>
        <strain evidence="3">cv. Chardonnay</strain>
        <tissue evidence="2">Leaf</tissue>
    </source>
</reference>
<dbReference type="Proteomes" id="UP000288805">
    <property type="component" value="Unassembled WGS sequence"/>
</dbReference>
<dbReference type="PANTHER" id="PTHR48148">
    <property type="entry name" value="KERATINOCYTE PROLINE-RICH PROTEIN"/>
    <property type="match status" value="1"/>
</dbReference>
<dbReference type="AlphaFoldDB" id="A0A438E978"/>
<comment type="caution">
    <text evidence="2">The sequence shown here is derived from an EMBL/GenBank/DDBJ whole genome shotgun (WGS) entry which is preliminary data.</text>
</comment>
<feature type="region of interest" description="Disordered" evidence="1">
    <location>
        <begin position="426"/>
        <end position="445"/>
    </location>
</feature>
<feature type="region of interest" description="Disordered" evidence="1">
    <location>
        <begin position="1"/>
        <end position="126"/>
    </location>
</feature>
<evidence type="ECO:0000313" key="3">
    <source>
        <dbReference type="Proteomes" id="UP000288805"/>
    </source>
</evidence>
<name>A0A438E978_VITVI</name>
<feature type="compositionally biased region" description="Low complexity" evidence="1">
    <location>
        <begin position="434"/>
        <end position="445"/>
    </location>
</feature>
<feature type="compositionally biased region" description="Pro residues" evidence="1">
    <location>
        <begin position="84"/>
        <end position="110"/>
    </location>
</feature>
<protein>
    <submittedName>
        <fullName evidence="2">Uncharacterized protein</fullName>
    </submittedName>
</protein>
<gene>
    <name evidence="2" type="ORF">CK203_089394</name>
</gene>
<evidence type="ECO:0000313" key="2">
    <source>
        <dbReference type="EMBL" id="RVW44182.1"/>
    </source>
</evidence>
<evidence type="ECO:0000256" key="1">
    <source>
        <dbReference type="SAM" id="MobiDB-lite"/>
    </source>
</evidence>
<organism evidence="2 3">
    <name type="scientific">Vitis vinifera</name>
    <name type="common">Grape</name>
    <dbReference type="NCBI Taxonomy" id="29760"/>
    <lineage>
        <taxon>Eukaryota</taxon>
        <taxon>Viridiplantae</taxon>
        <taxon>Streptophyta</taxon>
        <taxon>Embryophyta</taxon>
        <taxon>Tracheophyta</taxon>
        <taxon>Spermatophyta</taxon>
        <taxon>Magnoliopsida</taxon>
        <taxon>eudicotyledons</taxon>
        <taxon>Gunneridae</taxon>
        <taxon>Pentapetalae</taxon>
        <taxon>rosids</taxon>
        <taxon>Vitales</taxon>
        <taxon>Vitaceae</taxon>
        <taxon>Viteae</taxon>
        <taxon>Vitis</taxon>
    </lineage>
</organism>
<accession>A0A438E978</accession>
<sequence length="526" mass="59221">MARTREVKSSSPSSRKRSLRKGLVPDPVSKPSQPKAISPPVKPAPPKPPAKRYLTRSGGRPSQKRPRVESSEPIDLTKQSPKSSPIPSPVPTPVPSPIPMPVPSSMPSPAPQAKSQEPQPPLPEPQIPSEIALEEVIRRPMLTQPPIEENLDCRARAFHSELCFDIAAFRVRPELAQTFNLLRRYHMEHLLTPRDFFYPRVAMDFYQSMTTNQVRDPTLIHFTIDGRHGILGARHIAEALQIPYEPTQFDNFRAWTNPTELEMVRTLSKGAANRSHLLKGELPPVMFLIDAFLRHNLYPLQHWTQRRGVLLEALYKMSEGFFFGPHHLILAVLLYFEEKVHKKKLQRADCIPLLFPRLLCQILEHLGYPSEPQLERKRICREPFTLKKWNNMTAYKVDQPEQPQPAARRASPRHVPEGITVAAPAIPRAPPAAPTSSQPSTSAEPRMAIPISEYRELCRALETLTASQSSLAQEMAAIRACQEQMLATQAQQAAILRQLQLHFNLSPAVEPSTSTPAEPQSHPPEP</sequence>
<dbReference type="EMBL" id="QGNW01001360">
    <property type="protein sequence ID" value="RVW44182.1"/>
    <property type="molecule type" value="Genomic_DNA"/>
</dbReference>
<dbReference type="PANTHER" id="PTHR48148:SF3">
    <property type="entry name" value="KERATINOCYTE PROLINE-RICH PROTEIN"/>
    <property type="match status" value="1"/>
</dbReference>
<feature type="region of interest" description="Disordered" evidence="1">
    <location>
        <begin position="507"/>
        <end position="526"/>
    </location>
</feature>
<proteinExistence type="predicted"/>